<evidence type="ECO:0000259" key="8">
    <source>
        <dbReference type="PROSITE" id="PS50157"/>
    </source>
</evidence>
<dbReference type="PROSITE" id="PS50157">
    <property type="entry name" value="ZINC_FINGER_C2H2_2"/>
    <property type="match status" value="3"/>
</dbReference>
<reference evidence="10" key="2">
    <citation type="submission" date="2025-08" db="UniProtKB">
        <authorList>
            <consortium name="RefSeq"/>
        </authorList>
    </citation>
    <scope>IDENTIFICATION</scope>
</reference>
<dbReference type="SMART" id="SM00355">
    <property type="entry name" value="ZnF_C2H2"/>
    <property type="match status" value="3"/>
</dbReference>
<keyword evidence="6" id="KW-0539">Nucleus</keyword>
<dbReference type="AlphaFoldDB" id="A0A6J0VCQ3"/>
<dbReference type="GeneID" id="110090115"/>
<dbReference type="Proteomes" id="UP001652642">
    <property type="component" value="Chromosome 1"/>
</dbReference>
<keyword evidence="2" id="KW-0479">Metal-binding</keyword>
<comment type="subcellular location">
    <subcellularLocation>
        <location evidence="1">Nucleus</location>
    </subcellularLocation>
</comment>
<evidence type="ECO:0000313" key="9">
    <source>
        <dbReference type="Proteomes" id="UP001652642"/>
    </source>
</evidence>
<sequence length="269" mass="31373">MNIEDKLGGLFIKCGNIDQMQSSRDMVGMGATSNQSSVSAERQEAVLQDRAMAHQEMLSADDVLRESELRQQEMIPHDELMVHEETVKNDDEIEGQERLPQGLQYAVSVPQISVKQEITFSDVTEQQKRDKKLIREGLDMQKKKKRKQRSPAKILTINEDGSLGLKATKSHICEHCNAAFRTNYHLQRHVFIHTGEKPFQCSQCEMRFIQKYLLQRHEKIHTGEKPFRCDECGMRFIQKYHMERHKRTHSGEKPYQCEYCLQLLTFIHP</sequence>
<feature type="domain" description="C2H2-type" evidence="8">
    <location>
        <begin position="199"/>
        <end position="226"/>
    </location>
</feature>
<keyword evidence="3" id="KW-0677">Repeat</keyword>
<evidence type="ECO:0000256" key="4">
    <source>
        <dbReference type="ARBA" id="ARBA00022771"/>
    </source>
</evidence>
<organism evidence="9 10">
    <name type="scientific">Pogona vitticeps</name>
    <name type="common">central bearded dragon</name>
    <dbReference type="NCBI Taxonomy" id="103695"/>
    <lineage>
        <taxon>Eukaryota</taxon>
        <taxon>Metazoa</taxon>
        <taxon>Chordata</taxon>
        <taxon>Craniata</taxon>
        <taxon>Vertebrata</taxon>
        <taxon>Euteleostomi</taxon>
        <taxon>Lepidosauria</taxon>
        <taxon>Squamata</taxon>
        <taxon>Bifurcata</taxon>
        <taxon>Unidentata</taxon>
        <taxon>Episquamata</taxon>
        <taxon>Toxicofera</taxon>
        <taxon>Iguania</taxon>
        <taxon>Acrodonta</taxon>
        <taxon>Agamidae</taxon>
        <taxon>Amphibolurinae</taxon>
        <taxon>Pogona</taxon>
    </lineage>
</organism>
<feature type="domain" description="C2H2-type" evidence="8">
    <location>
        <begin position="227"/>
        <end position="254"/>
    </location>
</feature>
<dbReference type="PANTHER" id="PTHR24394">
    <property type="entry name" value="ZINC FINGER PROTEIN"/>
    <property type="match status" value="1"/>
</dbReference>
<keyword evidence="5" id="KW-0862">Zinc</keyword>
<evidence type="ECO:0000313" key="10">
    <source>
        <dbReference type="RefSeq" id="XP_020669290.2"/>
    </source>
</evidence>
<dbReference type="GO" id="GO:0003677">
    <property type="term" value="F:DNA binding"/>
    <property type="evidence" value="ECO:0007669"/>
    <property type="project" value="UniProtKB-KW"/>
</dbReference>
<protein>
    <submittedName>
        <fullName evidence="10">Zinc finger protein 148 isoform X3</fullName>
    </submittedName>
</protein>
<accession>A0A6J0VCQ3</accession>
<dbReference type="GO" id="GO:0005634">
    <property type="term" value="C:nucleus"/>
    <property type="evidence" value="ECO:0007669"/>
    <property type="project" value="UniProtKB-SubCell"/>
</dbReference>
<dbReference type="PROSITE" id="PS00028">
    <property type="entry name" value="ZINC_FINGER_C2H2_1"/>
    <property type="match status" value="3"/>
</dbReference>
<evidence type="ECO:0000256" key="2">
    <source>
        <dbReference type="ARBA" id="ARBA00022723"/>
    </source>
</evidence>
<name>A0A6J0VCQ3_9SAUR</name>
<dbReference type="PANTHER" id="PTHR24394:SF54">
    <property type="entry name" value="ZINC FINGER PROTEIN 148"/>
    <property type="match status" value="1"/>
</dbReference>
<dbReference type="GO" id="GO:0008270">
    <property type="term" value="F:zinc ion binding"/>
    <property type="evidence" value="ECO:0007669"/>
    <property type="project" value="UniProtKB-KW"/>
</dbReference>
<feature type="domain" description="C2H2-type" evidence="8">
    <location>
        <begin position="171"/>
        <end position="198"/>
    </location>
</feature>
<evidence type="ECO:0000256" key="7">
    <source>
        <dbReference type="PROSITE-ProRule" id="PRU00042"/>
    </source>
</evidence>
<evidence type="ECO:0000256" key="3">
    <source>
        <dbReference type="ARBA" id="ARBA00022737"/>
    </source>
</evidence>
<evidence type="ECO:0000256" key="6">
    <source>
        <dbReference type="ARBA" id="ARBA00023242"/>
    </source>
</evidence>
<dbReference type="Gene3D" id="3.30.160.60">
    <property type="entry name" value="Classic Zinc Finger"/>
    <property type="match status" value="3"/>
</dbReference>
<keyword evidence="9" id="KW-1185">Reference proteome</keyword>
<dbReference type="InterPro" id="IPR013087">
    <property type="entry name" value="Znf_C2H2_type"/>
</dbReference>
<proteinExistence type="predicted"/>
<gene>
    <name evidence="10" type="primary">ZNF148</name>
</gene>
<dbReference type="GO" id="GO:0000981">
    <property type="term" value="F:DNA-binding transcription factor activity, RNA polymerase II-specific"/>
    <property type="evidence" value="ECO:0007669"/>
    <property type="project" value="TreeGrafter"/>
</dbReference>
<keyword evidence="4 7" id="KW-0863">Zinc-finger</keyword>
<dbReference type="Pfam" id="PF00096">
    <property type="entry name" value="zf-C2H2"/>
    <property type="match status" value="3"/>
</dbReference>
<dbReference type="RefSeq" id="XP_020669290.2">
    <property type="nucleotide sequence ID" value="XM_020813631.2"/>
</dbReference>
<evidence type="ECO:0000256" key="1">
    <source>
        <dbReference type="ARBA" id="ARBA00004123"/>
    </source>
</evidence>
<dbReference type="CTD" id="7707"/>
<dbReference type="InterPro" id="IPR036236">
    <property type="entry name" value="Znf_C2H2_sf"/>
</dbReference>
<dbReference type="SUPFAM" id="SSF57667">
    <property type="entry name" value="beta-beta-alpha zinc fingers"/>
    <property type="match status" value="2"/>
</dbReference>
<evidence type="ECO:0000256" key="5">
    <source>
        <dbReference type="ARBA" id="ARBA00022833"/>
    </source>
</evidence>
<reference evidence="9" key="1">
    <citation type="submission" date="2025-05" db="UniProtKB">
        <authorList>
            <consortium name="RefSeq"/>
        </authorList>
    </citation>
    <scope>NUCLEOTIDE SEQUENCE [LARGE SCALE GENOMIC DNA]</scope>
</reference>